<feature type="domain" description="N-acetyltransferase" evidence="4">
    <location>
        <begin position="1"/>
        <end position="129"/>
    </location>
</feature>
<comment type="function">
    <text evidence="3">Acetylation of prosthetic group (2-(5''-phosphoribosyl)-3'-dephosphocoenzyme-A) of the gamma subunit of citrate lyase.</text>
</comment>
<accession>A0ABV6E8C4</accession>
<dbReference type="PANTHER" id="PTHR40599">
    <property type="entry name" value="[CITRATE [PRO-3S]-LYASE] LIGASE"/>
    <property type="match status" value="1"/>
</dbReference>
<dbReference type="SMART" id="SM00764">
    <property type="entry name" value="Citrate_ly_lig"/>
    <property type="match status" value="1"/>
</dbReference>
<comment type="caution">
    <text evidence="5">The sequence shown here is derived from an EMBL/GenBank/DDBJ whole genome shotgun (WGS) entry which is preliminary data.</text>
</comment>
<dbReference type="Gene3D" id="3.40.630.30">
    <property type="match status" value="1"/>
</dbReference>
<evidence type="ECO:0000256" key="1">
    <source>
        <dbReference type="ARBA" id="ARBA00022741"/>
    </source>
</evidence>
<dbReference type="InterPro" id="IPR004821">
    <property type="entry name" value="Cyt_trans-like"/>
</dbReference>
<proteinExistence type="predicted"/>
<dbReference type="SUPFAM" id="SSF52374">
    <property type="entry name" value="Nucleotidylyl transferase"/>
    <property type="match status" value="1"/>
</dbReference>
<dbReference type="InterPro" id="IPR014729">
    <property type="entry name" value="Rossmann-like_a/b/a_fold"/>
</dbReference>
<dbReference type="InterPro" id="IPR005216">
    <property type="entry name" value="Citrate_lyase_ligase"/>
</dbReference>
<dbReference type="Gene3D" id="3.40.50.620">
    <property type="entry name" value="HUPs"/>
    <property type="match status" value="1"/>
</dbReference>
<dbReference type="PROSITE" id="PS51186">
    <property type="entry name" value="GNAT"/>
    <property type="match status" value="1"/>
</dbReference>
<dbReference type="InterPro" id="IPR013166">
    <property type="entry name" value="Citrate_lyase_ligase_C"/>
</dbReference>
<comment type="catalytic activity">
    <reaction evidence="3">
        <text>holo-[citrate lyase ACP] + acetate + ATP = acetyl-[citrate lyase ACP] + AMP + diphosphate</text>
        <dbReference type="Rhea" id="RHEA:23788"/>
        <dbReference type="Rhea" id="RHEA-COMP:10158"/>
        <dbReference type="Rhea" id="RHEA-COMP:13710"/>
        <dbReference type="ChEBI" id="CHEBI:30089"/>
        <dbReference type="ChEBI" id="CHEBI:30616"/>
        <dbReference type="ChEBI" id="CHEBI:33019"/>
        <dbReference type="ChEBI" id="CHEBI:82683"/>
        <dbReference type="ChEBI" id="CHEBI:137976"/>
        <dbReference type="ChEBI" id="CHEBI:456215"/>
        <dbReference type="EC" id="6.2.1.22"/>
    </reaction>
</comment>
<dbReference type="EC" id="6.2.1.22" evidence="3"/>
<dbReference type="RefSeq" id="WP_380672148.1">
    <property type="nucleotide sequence ID" value="NZ_CP173186.1"/>
</dbReference>
<dbReference type="Proteomes" id="UP001589792">
    <property type="component" value="Unassembled WGS sequence"/>
</dbReference>
<keyword evidence="1 3" id="KW-0547">Nucleotide-binding</keyword>
<evidence type="ECO:0000313" key="6">
    <source>
        <dbReference type="Proteomes" id="UP001589792"/>
    </source>
</evidence>
<organism evidence="5 6">
    <name type="scientific">Serratia aquatilis</name>
    <dbReference type="NCBI Taxonomy" id="1737515"/>
    <lineage>
        <taxon>Bacteria</taxon>
        <taxon>Pseudomonadati</taxon>
        <taxon>Pseudomonadota</taxon>
        <taxon>Gammaproteobacteria</taxon>
        <taxon>Enterobacterales</taxon>
        <taxon>Yersiniaceae</taxon>
        <taxon>Serratia</taxon>
    </lineage>
</organism>
<evidence type="ECO:0000313" key="5">
    <source>
        <dbReference type="EMBL" id="MFC0225128.1"/>
    </source>
</evidence>
<dbReference type="GO" id="GO:0008771">
    <property type="term" value="F:[citrate (pro-3S)-lyase] ligase activity"/>
    <property type="evidence" value="ECO:0007669"/>
    <property type="project" value="UniProtKB-EC"/>
</dbReference>
<keyword evidence="6" id="KW-1185">Reference proteome</keyword>
<dbReference type="Pfam" id="PF08218">
    <property type="entry name" value="Citrate_ly_lig"/>
    <property type="match status" value="1"/>
</dbReference>
<dbReference type="InterPro" id="IPR000182">
    <property type="entry name" value="GNAT_dom"/>
</dbReference>
<reference evidence="5 6" key="1">
    <citation type="submission" date="2024-09" db="EMBL/GenBank/DDBJ databases">
        <authorList>
            <person name="Sun Q."/>
            <person name="Mori K."/>
        </authorList>
    </citation>
    <scope>NUCLEOTIDE SEQUENCE [LARGE SCALE GENOMIC DNA]</scope>
    <source>
        <strain evidence="5 6">CCM 8626</strain>
    </source>
</reference>
<sequence length="356" mass="40681">MFSEEFIFKQIPRSAHQDIAVIQQFLRNNGLNIDTSVDVFIRVMRHGELVACGGIAGNIIKCVAIDPSLRGEGVALMLATELVNLAYQRGHTQLFIYTKTQNEALFRQCGFFPLASVPGTVVLMENSRCRLARYCEQLAQLRQPGKRIGSIVMNANPFTLGHQYLIEEAARRCEWLHLFLVKEDASLFSYEQRLAMARLGTRHISNLTLHQGSQYLISRATFPCYFIKDRRVVNDCYSEIDLKLFRQFLAPALGITHRFVGEEPNCAVTAKYNHDMAYWLQTPDFPAPVLTVRELPRLCYQERAISASWVRQLWAQNDTERLPHLLPESTLHFLQQHPAKGQRISKQTTTLMVGEP</sequence>
<dbReference type="CDD" id="cd02169">
    <property type="entry name" value="Citrate_lyase_ligase"/>
    <property type="match status" value="1"/>
</dbReference>
<evidence type="ECO:0000256" key="2">
    <source>
        <dbReference type="ARBA" id="ARBA00022840"/>
    </source>
</evidence>
<dbReference type="EMBL" id="JBHLXG010000003">
    <property type="protein sequence ID" value="MFC0225128.1"/>
    <property type="molecule type" value="Genomic_DNA"/>
</dbReference>
<name>A0ABV6E8C4_9GAMM</name>
<dbReference type="PIRSF" id="PIRSF005751">
    <property type="entry name" value="Acet_citr_lig"/>
    <property type="match status" value="1"/>
</dbReference>
<gene>
    <name evidence="5" type="primary">citC</name>
    <name evidence="5" type="ORF">ACFFJ3_01145</name>
</gene>
<keyword evidence="2 3" id="KW-0067">ATP-binding</keyword>
<evidence type="ECO:0000259" key="4">
    <source>
        <dbReference type="PROSITE" id="PS51186"/>
    </source>
</evidence>
<dbReference type="NCBIfam" id="TIGR00124">
    <property type="entry name" value="cit_ly_ligase"/>
    <property type="match status" value="1"/>
</dbReference>
<keyword evidence="3 5" id="KW-0436">Ligase</keyword>
<dbReference type="Pfam" id="PF00583">
    <property type="entry name" value="Acetyltransf_1"/>
    <property type="match status" value="1"/>
</dbReference>
<protein>
    <recommendedName>
        <fullName evidence="3">[Citrate [pro-3S]-lyase] ligase</fullName>
        <ecNumber evidence="3">6.2.1.22</ecNumber>
    </recommendedName>
</protein>
<dbReference type="PANTHER" id="PTHR40599:SF2">
    <property type="entry name" value="[CITRATE [PRO-3S]-LYASE] LIGASE"/>
    <property type="match status" value="1"/>
</dbReference>
<dbReference type="SUPFAM" id="SSF55729">
    <property type="entry name" value="Acyl-CoA N-acyltransferases (Nat)"/>
    <property type="match status" value="1"/>
</dbReference>
<dbReference type="InterPro" id="IPR016181">
    <property type="entry name" value="Acyl_CoA_acyltransferase"/>
</dbReference>
<dbReference type="NCBIfam" id="TIGR00125">
    <property type="entry name" value="cyt_tran_rel"/>
    <property type="match status" value="1"/>
</dbReference>
<evidence type="ECO:0000256" key="3">
    <source>
        <dbReference type="PIRNR" id="PIRNR005751"/>
    </source>
</evidence>